<dbReference type="RefSeq" id="WP_377914349.1">
    <property type="nucleotide sequence ID" value="NZ_JBHSKS010000005.1"/>
</dbReference>
<protein>
    <submittedName>
        <fullName evidence="1">Uncharacterized protein</fullName>
    </submittedName>
</protein>
<organism evidence="1 2">
    <name type="scientific">Algoriphagus aquatilis</name>
    <dbReference type="NCBI Taxonomy" id="490186"/>
    <lineage>
        <taxon>Bacteria</taxon>
        <taxon>Pseudomonadati</taxon>
        <taxon>Bacteroidota</taxon>
        <taxon>Cytophagia</taxon>
        <taxon>Cytophagales</taxon>
        <taxon>Cyclobacteriaceae</taxon>
        <taxon>Algoriphagus</taxon>
    </lineage>
</organism>
<evidence type="ECO:0000313" key="2">
    <source>
        <dbReference type="Proteomes" id="UP001596163"/>
    </source>
</evidence>
<name>A0ABW0BWZ3_9BACT</name>
<proteinExistence type="predicted"/>
<comment type="caution">
    <text evidence="1">The sequence shown here is derived from an EMBL/GenBank/DDBJ whole genome shotgun (WGS) entry which is preliminary data.</text>
</comment>
<accession>A0ABW0BWZ3</accession>
<keyword evidence="2" id="KW-1185">Reference proteome</keyword>
<reference evidence="2" key="1">
    <citation type="journal article" date="2019" name="Int. J. Syst. Evol. Microbiol.">
        <title>The Global Catalogue of Microorganisms (GCM) 10K type strain sequencing project: providing services to taxonomists for standard genome sequencing and annotation.</title>
        <authorList>
            <consortium name="The Broad Institute Genomics Platform"/>
            <consortium name="The Broad Institute Genome Sequencing Center for Infectious Disease"/>
            <person name="Wu L."/>
            <person name="Ma J."/>
        </authorList>
    </citation>
    <scope>NUCLEOTIDE SEQUENCE [LARGE SCALE GENOMIC DNA]</scope>
    <source>
        <strain evidence="2">CGMCC 1.7030</strain>
    </source>
</reference>
<sequence>MITNPDTEEPIACPYCESEENCEHLFALYDVTFDSLDGGYIFDKIDLEELLTEFFISQINKCGYPANPLEFENETLQALWEEILYEDRCNFNAEKNEWEIDIPNYNLLLFEVLDDLIYPEYGEFEGGPGQTSSYRIYYTENPEEDLNSLIKRIKALLEVCS</sequence>
<dbReference type="Proteomes" id="UP001596163">
    <property type="component" value="Unassembled WGS sequence"/>
</dbReference>
<dbReference type="EMBL" id="JBHSKS010000005">
    <property type="protein sequence ID" value="MFC5191885.1"/>
    <property type="molecule type" value="Genomic_DNA"/>
</dbReference>
<evidence type="ECO:0000313" key="1">
    <source>
        <dbReference type="EMBL" id="MFC5191885.1"/>
    </source>
</evidence>
<gene>
    <name evidence="1" type="ORF">ACFPIK_08905</name>
</gene>